<keyword evidence="2" id="KW-1185">Reference proteome</keyword>
<name>A0A1H8RT14_9EURY</name>
<organism evidence="1 2">
    <name type="scientific">Halogranum amylolyticum</name>
    <dbReference type="NCBI Taxonomy" id="660520"/>
    <lineage>
        <taxon>Archaea</taxon>
        <taxon>Methanobacteriati</taxon>
        <taxon>Methanobacteriota</taxon>
        <taxon>Stenosarchaea group</taxon>
        <taxon>Halobacteria</taxon>
        <taxon>Halobacteriales</taxon>
        <taxon>Haloferacaceae</taxon>
    </lineage>
</organism>
<sequence>MTLETATTADGEQVYVDRSAGVRGSEAPFFVVYVSEDADRRWGFYCDNCGTFDNAMDTMGRIVCNRCENIRKPEEWDAAHE</sequence>
<evidence type="ECO:0008006" key="3">
    <source>
        <dbReference type="Google" id="ProtNLM"/>
    </source>
</evidence>
<evidence type="ECO:0000313" key="1">
    <source>
        <dbReference type="EMBL" id="SEO69324.1"/>
    </source>
</evidence>
<reference evidence="2" key="1">
    <citation type="submission" date="2016-10" db="EMBL/GenBank/DDBJ databases">
        <authorList>
            <person name="Varghese N."/>
            <person name="Submissions S."/>
        </authorList>
    </citation>
    <scope>NUCLEOTIDE SEQUENCE [LARGE SCALE GENOMIC DNA]</scope>
    <source>
        <strain evidence="2">CGMCC 1.10121</strain>
    </source>
</reference>
<proteinExistence type="predicted"/>
<protein>
    <recommendedName>
        <fullName evidence="3">GNAT family acetyltransferase</fullName>
    </recommendedName>
</protein>
<gene>
    <name evidence="1" type="ORF">SAMN04487948_104207</name>
</gene>
<dbReference type="OrthoDB" id="333505at2157"/>
<evidence type="ECO:0000313" key="2">
    <source>
        <dbReference type="Proteomes" id="UP000199126"/>
    </source>
</evidence>
<dbReference type="Pfam" id="PF19133">
    <property type="entry name" value="DUF5816"/>
    <property type="match status" value="1"/>
</dbReference>
<dbReference type="EMBL" id="FODV01000004">
    <property type="protein sequence ID" value="SEO69324.1"/>
    <property type="molecule type" value="Genomic_DNA"/>
</dbReference>
<accession>A0A1H8RT14</accession>
<dbReference type="Proteomes" id="UP000199126">
    <property type="component" value="Unassembled WGS sequence"/>
</dbReference>
<dbReference type="AlphaFoldDB" id="A0A1H8RT14"/>
<dbReference type="RefSeq" id="WP_089823434.1">
    <property type="nucleotide sequence ID" value="NZ_FODV01000004.1"/>
</dbReference>
<dbReference type="InterPro" id="IPR043854">
    <property type="entry name" value="DUF5816"/>
</dbReference>